<feature type="transmembrane region" description="Helical" evidence="1">
    <location>
        <begin position="336"/>
        <end position="358"/>
    </location>
</feature>
<keyword evidence="3" id="KW-1185">Reference proteome</keyword>
<accession>A0A0B7MPW6</accession>
<feature type="transmembrane region" description="Helical" evidence="1">
    <location>
        <begin position="408"/>
        <end position="428"/>
    </location>
</feature>
<keyword evidence="1" id="KW-0472">Membrane</keyword>
<feature type="transmembrane region" description="Helical" evidence="1">
    <location>
        <begin position="98"/>
        <end position="120"/>
    </location>
</feature>
<protein>
    <recommendedName>
        <fullName evidence="4">Cytochrome oxidase subunit I profile domain-containing protein</fullName>
    </recommendedName>
</protein>
<dbReference type="RefSeq" id="WP_044665614.1">
    <property type="nucleotide sequence ID" value="NZ_CDRZ01000257.1"/>
</dbReference>
<proteinExistence type="predicted"/>
<feature type="transmembrane region" description="Helical" evidence="1">
    <location>
        <begin position="67"/>
        <end position="86"/>
    </location>
</feature>
<feature type="transmembrane region" description="Helical" evidence="1">
    <location>
        <begin position="255"/>
        <end position="277"/>
    </location>
</feature>
<dbReference type="Proteomes" id="UP000046155">
    <property type="component" value="Unassembled WGS sequence"/>
</dbReference>
<reference evidence="3" key="1">
    <citation type="submission" date="2015-01" db="EMBL/GenBank/DDBJ databases">
        <authorList>
            <person name="Manzoor Shahid"/>
            <person name="Zubair Saima"/>
        </authorList>
    </citation>
    <scope>NUCLEOTIDE SEQUENCE [LARGE SCALE GENOMIC DNA]</scope>
    <source>
        <strain evidence="3">Sp3</strain>
    </source>
</reference>
<keyword evidence="1" id="KW-1133">Transmembrane helix</keyword>
<dbReference type="EMBL" id="CDRZ01000257">
    <property type="protein sequence ID" value="CEO89727.1"/>
    <property type="molecule type" value="Genomic_DNA"/>
</dbReference>
<feature type="transmembrane region" description="Helical" evidence="1">
    <location>
        <begin position="219"/>
        <end position="243"/>
    </location>
</feature>
<evidence type="ECO:0008006" key="4">
    <source>
        <dbReference type="Google" id="ProtNLM"/>
    </source>
</evidence>
<feature type="transmembrane region" description="Helical" evidence="1">
    <location>
        <begin position="12"/>
        <end position="33"/>
    </location>
</feature>
<evidence type="ECO:0000313" key="3">
    <source>
        <dbReference type="Proteomes" id="UP000046155"/>
    </source>
</evidence>
<evidence type="ECO:0000256" key="1">
    <source>
        <dbReference type="SAM" id="Phobius"/>
    </source>
</evidence>
<keyword evidence="1" id="KW-0812">Transmembrane</keyword>
<feature type="transmembrane region" description="Helical" evidence="1">
    <location>
        <begin position="126"/>
        <end position="149"/>
    </location>
</feature>
<evidence type="ECO:0000313" key="2">
    <source>
        <dbReference type="EMBL" id="CEO89727.1"/>
    </source>
</evidence>
<gene>
    <name evidence="2" type="ORF">SSCH_590002</name>
</gene>
<feature type="transmembrane region" description="Helical" evidence="1">
    <location>
        <begin position="283"/>
        <end position="308"/>
    </location>
</feature>
<sequence length="498" mass="55192">MSGFGQRLKYLFTSTNGLVLTAIAITGLLAALMSTLSGPMAEWGVREITIKVLGMKLVEAEREGRVVLLYHSFFMPVVAILVYFITANVRIKENWDSFINSTVTVGYITAVCSGIGFAYFGHSPALHGLMLVGLSLVFFAGVMLAGALWPWNKEYYLSPDSPYAHTRRGVDLERVAFWVVTVATLGSAALGAWAGAYYGSGFETVLAEDIVRQPIKTTLELAVVGHLHIMLSLIGITAILLLGRWFDFHGFWHRLAMPLLIIGSITMTIGCWGVVSFQSIAHIIIYTGSLFALAGALFLVIFGIPALVRDYLNQWKIKNATAGQKIKALLYDPLKFGALWQIIFMNFTTTFVGIFMAIKLDKIFRTWPLREERIELAGHWHILASIIAIALLLYFVDQLNLKGLPRRLFGWTVIIGADLAFAAITVFAMKRLFVSEYMQQPVVNLTMLLSEIGLGVTMVSLALLLVWRLVDLFKADGLWKQELQEADTSSFTGKPASM</sequence>
<feature type="transmembrane region" description="Helical" evidence="1">
    <location>
        <begin position="448"/>
        <end position="470"/>
    </location>
</feature>
<organism evidence="2 3">
    <name type="scientific">Syntrophaceticus schinkii</name>
    <dbReference type="NCBI Taxonomy" id="499207"/>
    <lineage>
        <taxon>Bacteria</taxon>
        <taxon>Bacillati</taxon>
        <taxon>Bacillota</taxon>
        <taxon>Clostridia</taxon>
        <taxon>Thermoanaerobacterales</taxon>
        <taxon>Thermoanaerobacterales Family III. Incertae Sedis</taxon>
        <taxon>Syntrophaceticus</taxon>
    </lineage>
</organism>
<name>A0A0B7MPW6_9FIRM</name>
<dbReference type="AlphaFoldDB" id="A0A0B7MPW6"/>
<feature type="transmembrane region" description="Helical" evidence="1">
    <location>
        <begin position="378"/>
        <end position="396"/>
    </location>
</feature>
<feature type="transmembrane region" description="Helical" evidence="1">
    <location>
        <begin position="175"/>
        <end position="199"/>
    </location>
</feature>